<keyword evidence="4" id="KW-1185">Reference proteome</keyword>
<dbReference type="EMBL" id="CP090978">
    <property type="protein sequence ID" value="UJF31596.1"/>
    <property type="molecule type" value="Genomic_DNA"/>
</dbReference>
<proteinExistence type="predicted"/>
<evidence type="ECO:0000259" key="1">
    <source>
        <dbReference type="Pfam" id="PF03445"/>
    </source>
</evidence>
<evidence type="ECO:0000313" key="3">
    <source>
        <dbReference type="EMBL" id="UJF31596.1"/>
    </source>
</evidence>
<organism evidence="3 4">
    <name type="scientific">Paenibacillus hexagrammi</name>
    <dbReference type="NCBI Taxonomy" id="2908839"/>
    <lineage>
        <taxon>Bacteria</taxon>
        <taxon>Bacillati</taxon>
        <taxon>Bacillota</taxon>
        <taxon>Bacilli</taxon>
        <taxon>Bacillales</taxon>
        <taxon>Paenibacillaceae</taxon>
        <taxon>Paenibacillus</taxon>
    </lineage>
</organism>
<dbReference type="CDD" id="cd05401">
    <property type="entry name" value="NT_GlnE_GlnD_like"/>
    <property type="match status" value="1"/>
</dbReference>
<name>A0ABY3SEL6_9BACL</name>
<dbReference type="InterPro" id="IPR005105">
    <property type="entry name" value="GlnD_Uridyltrans_N"/>
</dbReference>
<feature type="domain" description="Protein-PII uridylyltransferase N-terminal" evidence="1">
    <location>
        <begin position="21"/>
        <end position="140"/>
    </location>
</feature>
<reference evidence="3 4" key="1">
    <citation type="journal article" date="2024" name="Int. J. Syst. Evol. Microbiol.">
        <title>Paenibacillus hexagrammi sp. nov., a novel bacterium isolated from the gut content of Hexagrammos agrammus.</title>
        <authorList>
            <person name="Jung H.K."/>
            <person name="Kim D.G."/>
            <person name="Zin H."/>
            <person name="Park J."/>
            <person name="Jung H."/>
            <person name="Kim Y.O."/>
            <person name="Kong H.J."/>
            <person name="Kim J.W."/>
            <person name="Kim Y.S."/>
        </authorList>
    </citation>
    <scope>NUCLEOTIDE SEQUENCE [LARGE SCALE GENOMIC DNA]</scope>
    <source>
        <strain evidence="3 4">YPD9-1</strain>
    </source>
</reference>
<sequence length="331" mass="37729">MRCFGSISFFPYSEETNCEINLFHDTLIRRTVELSEQMLEDQGFGKPPVRYAFMLFGSGGRSEQTLWSDQDNGFIYEESPHHTEEELEDYFSELVACILQGLHVLGYPPCQGNVVSSNKQWRKSCSAYSLMLREWLENPNWESVRYLLIVADMRCVYGSNELVEQLRAELLGYVRQHPLILKSLLSNTLHHKISLGVFGQLITERYGEDAGGFDIKYGAYIPIVNGIRLLAIQSGITESSTIGRMNKLLEASAVPEGLIQSWREAFAIAVKLRDQTPFQLEGGYYTTRSKISAEQLTKDCKLELKFCLKIGMDLQKYVSKSIDTRVDREKG</sequence>
<evidence type="ECO:0000259" key="2">
    <source>
        <dbReference type="Pfam" id="PF10335"/>
    </source>
</evidence>
<dbReference type="Pfam" id="PF03445">
    <property type="entry name" value="DUF294"/>
    <property type="match status" value="1"/>
</dbReference>
<dbReference type="Pfam" id="PF10335">
    <property type="entry name" value="DUF294_C"/>
    <property type="match status" value="1"/>
</dbReference>
<protein>
    <submittedName>
        <fullName evidence="3">DUF294 nucleotidyltransferase-like domain-containing protein</fullName>
    </submittedName>
</protein>
<gene>
    <name evidence="3" type="ORF">L0M14_17505</name>
</gene>
<dbReference type="RefSeq" id="WP_235117942.1">
    <property type="nucleotide sequence ID" value="NZ_CP090978.1"/>
</dbReference>
<dbReference type="Proteomes" id="UP001649230">
    <property type="component" value="Chromosome"/>
</dbReference>
<accession>A0ABY3SEL6</accession>
<feature type="domain" description="DUF294" evidence="2">
    <location>
        <begin position="180"/>
        <end position="321"/>
    </location>
</feature>
<dbReference type="InterPro" id="IPR018821">
    <property type="entry name" value="DUF294_put_nucleoTrafse_sb-bd"/>
</dbReference>
<evidence type="ECO:0000313" key="4">
    <source>
        <dbReference type="Proteomes" id="UP001649230"/>
    </source>
</evidence>